<evidence type="ECO:0000313" key="2">
    <source>
        <dbReference type="EMBL" id="MBF9196174.1"/>
    </source>
</evidence>
<protein>
    <recommendedName>
        <fullName evidence="4">Lectin</fullName>
    </recommendedName>
</protein>
<reference evidence="2 3" key="1">
    <citation type="submission" date="2020-11" db="EMBL/GenBank/DDBJ databases">
        <authorList>
            <person name="Kim M.K."/>
        </authorList>
    </citation>
    <scope>NUCLEOTIDE SEQUENCE [LARGE SCALE GENOMIC DNA]</scope>
    <source>
        <strain evidence="2 3">BT290</strain>
    </source>
</reference>
<name>A0ABS0HRS8_9HYPH</name>
<keyword evidence="3" id="KW-1185">Reference proteome</keyword>
<feature type="compositionally biased region" description="Basic and acidic residues" evidence="1">
    <location>
        <begin position="125"/>
        <end position="134"/>
    </location>
</feature>
<gene>
    <name evidence="2" type="ORF">I2H36_08995</name>
</gene>
<feature type="compositionally biased region" description="Polar residues" evidence="1">
    <location>
        <begin position="136"/>
        <end position="149"/>
    </location>
</feature>
<evidence type="ECO:0000313" key="3">
    <source>
        <dbReference type="Proteomes" id="UP000611708"/>
    </source>
</evidence>
<comment type="caution">
    <text evidence="2">The sequence shown here is derived from an EMBL/GenBank/DDBJ whole genome shotgun (WGS) entry which is preliminary data.</text>
</comment>
<accession>A0ABS0HRS8</accession>
<dbReference type="InterPro" id="IPR016186">
    <property type="entry name" value="C-type_lectin-like/link_sf"/>
</dbReference>
<evidence type="ECO:0000256" key="1">
    <source>
        <dbReference type="SAM" id="MobiDB-lite"/>
    </source>
</evidence>
<dbReference type="Proteomes" id="UP000611708">
    <property type="component" value="Unassembled WGS sequence"/>
</dbReference>
<dbReference type="SUPFAM" id="SSF56436">
    <property type="entry name" value="C-type lectin-like"/>
    <property type="match status" value="1"/>
</dbReference>
<sequence length="222" mass="22801">MRGTDGVSLLGLIGLMILGSLGITQAQTASADTTFFVTSVGSGKGADLGGLDGADRHCETLAEAAGIRGKMWRAYLSTQGANGVNAKDRIGRGPWQNAKGTVIAKDVADLHSANNNITKQTALTEKGEPVKGRGDQPNQHDILTGSQPDGTAFAGNEDMTCGNWTKSGAEGAAMTGHHDRMGLDESPPAKSWNSSHATRGGCSQDALRGTGGAGLLYCFAAN</sequence>
<feature type="region of interest" description="Disordered" evidence="1">
    <location>
        <begin position="120"/>
        <end position="199"/>
    </location>
</feature>
<organism evidence="2 3">
    <name type="scientific">Microvirga terrestris</name>
    <dbReference type="NCBI Taxonomy" id="2791024"/>
    <lineage>
        <taxon>Bacteria</taxon>
        <taxon>Pseudomonadati</taxon>
        <taxon>Pseudomonadota</taxon>
        <taxon>Alphaproteobacteria</taxon>
        <taxon>Hyphomicrobiales</taxon>
        <taxon>Methylobacteriaceae</taxon>
        <taxon>Microvirga</taxon>
    </lineage>
</organism>
<proteinExistence type="predicted"/>
<dbReference type="InterPro" id="IPR016187">
    <property type="entry name" value="CTDL_fold"/>
</dbReference>
<dbReference type="Gene3D" id="3.10.100.10">
    <property type="entry name" value="Mannose-Binding Protein A, subunit A"/>
    <property type="match status" value="1"/>
</dbReference>
<evidence type="ECO:0008006" key="4">
    <source>
        <dbReference type="Google" id="ProtNLM"/>
    </source>
</evidence>
<dbReference type="EMBL" id="JADQDN010000003">
    <property type="protein sequence ID" value="MBF9196174.1"/>
    <property type="molecule type" value="Genomic_DNA"/>
</dbReference>